<evidence type="ECO:0000259" key="8">
    <source>
        <dbReference type="PROSITE" id="PS50928"/>
    </source>
</evidence>
<dbReference type="PANTHER" id="PTHR32243">
    <property type="entry name" value="MALTOSE TRANSPORT SYSTEM PERMEASE-RELATED"/>
    <property type="match status" value="1"/>
</dbReference>
<sequence length="271" mass="29445">MNRRMLLGLGILVSVGLSLLPFLWFVLTSFKSQTAIEAIPPTWWPSGNLGFYRAALFDHRLFDYAFNSLVVAGSTTILALLLAIPAAYALARLTIPGKRGVLAVLLCVSMFPQMAIAGPIWRLLDSLGGLNHRWGVVLPYVALTLPLAIWILASFFKELPPELEDAARVDGCGPWGTLFRITLPLATPGIFTAAILILIYAWNEFFFALLILTQPEQQTLPVGIALFQGEFTMPWGELAAASVVATLPLIVVVLLCQRWIVSGLSAGAVKG</sequence>
<dbReference type="PROSITE" id="PS50928">
    <property type="entry name" value="ABC_TM1"/>
    <property type="match status" value="1"/>
</dbReference>
<feature type="domain" description="ABC transmembrane type-1" evidence="8">
    <location>
        <begin position="65"/>
        <end position="256"/>
    </location>
</feature>
<dbReference type="RefSeq" id="WP_213042325.1">
    <property type="nucleotide sequence ID" value="NZ_CAJNBJ010000016.1"/>
</dbReference>
<evidence type="ECO:0000256" key="7">
    <source>
        <dbReference type="RuleBase" id="RU363032"/>
    </source>
</evidence>
<comment type="subcellular location">
    <subcellularLocation>
        <location evidence="1 7">Cell membrane</location>
        <topology evidence="1 7">Multi-pass membrane protein</topology>
    </subcellularLocation>
</comment>
<keyword evidence="5 7" id="KW-1133">Transmembrane helix</keyword>
<dbReference type="CDD" id="cd06261">
    <property type="entry name" value="TM_PBP2"/>
    <property type="match status" value="1"/>
</dbReference>
<feature type="transmembrane region" description="Helical" evidence="7">
    <location>
        <begin position="7"/>
        <end position="27"/>
    </location>
</feature>
<keyword evidence="4 7" id="KW-0812">Transmembrane</keyword>
<organism evidence="9 10">
    <name type="scientific">Nitrospira defluvii</name>
    <dbReference type="NCBI Taxonomy" id="330214"/>
    <lineage>
        <taxon>Bacteria</taxon>
        <taxon>Pseudomonadati</taxon>
        <taxon>Nitrospirota</taxon>
        <taxon>Nitrospiria</taxon>
        <taxon>Nitrospirales</taxon>
        <taxon>Nitrospiraceae</taxon>
        <taxon>Nitrospira</taxon>
    </lineage>
</organism>
<dbReference type="EMBL" id="CAJNBJ010000016">
    <property type="protein sequence ID" value="CAE6749916.1"/>
    <property type="molecule type" value="Genomic_DNA"/>
</dbReference>
<evidence type="ECO:0000256" key="6">
    <source>
        <dbReference type="ARBA" id="ARBA00023136"/>
    </source>
</evidence>
<evidence type="ECO:0000256" key="4">
    <source>
        <dbReference type="ARBA" id="ARBA00022692"/>
    </source>
</evidence>
<evidence type="ECO:0000313" key="9">
    <source>
        <dbReference type="EMBL" id="CAE6749916.1"/>
    </source>
</evidence>
<proteinExistence type="inferred from homology"/>
<feature type="transmembrane region" description="Helical" evidence="7">
    <location>
        <begin position="177"/>
        <end position="202"/>
    </location>
</feature>
<keyword evidence="10" id="KW-1185">Reference proteome</keyword>
<comment type="similarity">
    <text evidence="7">Belongs to the binding-protein-dependent transport system permease family.</text>
</comment>
<feature type="transmembrane region" description="Helical" evidence="7">
    <location>
        <begin position="102"/>
        <end position="124"/>
    </location>
</feature>
<evidence type="ECO:0000313" key="10">
    <source>
        <dbReference type="Proteomes" id="UP000675880"/>
    </source>
</evidence>
<gene>
    <name evidence="9" type="primary">malG</name>
    <name evidence="9" type="ORF">NSPZN2_30119</name>
</gene>
<dbReference type="InterPro" id="IPR050901">
    <property type="entry name" value="BP-dep_ABC_trans_perm"/>
</dbReference>
<dbReference type="Gene3D" id="1.10.3720.10">
    <property type="entry name" value="MetI-like"/>
    <property type="match status" value="1"/>
</dbReference>
<dbReference type="PANTHER" id="PTHR32243:SF18">
    <property type="entry name" value="INNER MEMBRANE ABC TRANSPORTER PERMEASE PROTEIN YCJP"/>
    <property type="match status" value="1"/>
</dbReference>
<feature type="transmembrane region" description="Helical" evidence="7">
    <location>
        <begin position="64"/>
        <end position="90"/>
    </location>
</feature>
<dbReference type="InterPro" id="IPR035906">
    <property type="entry name" value="MetI-like_sf"/>
</dbReference>
<keyword evidence="2 7" id="KW-0813">Transport</keyword>
<evidence type="ECO:0000256" key="2">
    <source>
        <dbReference type="ARBA" id="ARBA00022448"/>
    </source>
</evidence>
<keyword evidence="3" id="KW-1003">Cell membrane</keyword>
<protein>
    <submittedName>
        <fullName evidence="9">Trehalose/maltose transport system permease protein MalG</fullName>
    </submittedName>
</protein>
<evidence type="ECO:0000256" key="3">
    <source>
        <dbReference type="ARBA" id="ARBA00022475"/>
    </source>
</evidence>
<evidence type="ECO:0000256" key="5">
    <source>
        <dbReference type="ARBA" id="ARBA00022989"/>
    </source>
</evidence>
<accession>A0ABN7LGT1</accession>
<reference evidence="9 10" key="1">
    <citation type="submission" date="2021-02" db="EMBL/GenBank/DDBJ databases">
        <authorList>
            <person name="Han P."/>
        </authorList>
    </citation>
    <scope>NUCLEOTIDE SEQUENCE [LARGE SCALE GENOMIC DNA]</scope>
    <source>
        <strain evidence="9">Candidatus Nitrospira sp. ZN2</strain>
    </source>
</reference>
<comment type="caution">
    <text evidence="9">The sequence shown here is derived from an EMBL/GenBank/DDBJ whole genome shotgun (WGS) entry which is preliminary data.</text>
</comment>
<dbReference type="Pfam" id="PF00528">
    <property type="entry name" value="BPD_transp_1"/>
    <property type="match status" value="1"/>
</dbReference>
<dbReference type="Proteomes" id="UP000675880">
    <property type="component" value="Unassembled WGS sequence"/>
</dbReference>
<feature type="transmembrane region" description="Helical" evidence="7">
    <location>
        <begin position="136"/>
        <end position="156"/>
    </location>
</feature>
<feature type="transmembrane region" description="Helical" evidence="7">
    <location>
        <begin position="238"/>
        <end position="256"/>
    </location>
</feature>
<dbReference type="SUPFAM" id="SSF161098">
    <property type="entry name" value="MetI-like"/>
    <property type="match status" value="1"/>
</dbReference>
<evidence type="ECO:0000256" key="1">
    <source>
        <dbReference type="ARBA" id="ARBA00004651"/>
    </source>
</evidence>
<name>A0ABN7LGT1_9BACT</name>
<keyword evidence="6 7" id="KW-0472">Membrane</keyword>
<dbReference type="InterPro" id="IPR000515">
    <property type="entry name" value="MetI-like"/>
</dbReference>